<proteinExistence type="predicted"/>
<sequence length="348" mass="37489">MSAELAEVVRRAQLSIAPPPPEGHLLPAEPYDLALPLYLTLRRSGRGKLPDLCAVIGVSVLEAGSAWHHLESLRLIRPVGSGGAFAPVDPDAALTQLFDAQKERLGDQAAELALIHSCAQEIATRFRPATLRESVGVEVSFVGDRALRAERLRSLHLSSHVAMWSMHPGPLPTAEILERSLELDAELVARGLSVRAVYGRALAAGPRARKYLQTLADLGAEVRLADQVPFDLLLFDATTAVMPSAPSRPTDPMLVLHGSELMGTYVAMYNDVWSRSAPLADQAEGSLSNRQEDVLRYLAAGLSDEQIGRHLGISARTVRRIAVELMEQVGATSRFQAGVRAAELGLVG</sequence>
<evidence type="ECO:0000256" key="3">
    <source>
        <dbReference type="ARBA" id="ARBA00023163"/>
    </source>
</evidence>
<dbReference type="InterPro" id="IPR016032">
    <property type="entry name" value="Sig_transdc_resp-reg_C-effctor"/>
</dbReference>
<feature type="domain" description="HTH luxR-type" evidence="4">
    <location>
        <begin position="280"/>
        <end position="345"/>
    </location>
</feature>
<dbReference type="RefSeq" id="WP_073494655.1">
    <property type="nucleotide sequence ID" value="NZ_FRBI01000003.1"/>
</dbReference>
<dbReference type="SMART" id="SM00421">
    <property type="entry name" value="HTH_LUXR"/>
    <property type="match status" value="1"/>
</dbReference>
<evidence type="ECO:0000313" key="6">
    <source>
        <dbReference type="Proteomes" id="UP000184111"/>
    </source>
</evidence>
<accession>A0A1M6YJC1</accession>
<dbReference type="InterPro" id="IPR036388">
    <property type="entry name" value="WH-like_DNA-bd_sf"/>
</dbReference>
<dbReference type="AlphaFoldDB" id="A0A1M6YJC1"/>
<dbReference type="PRINTS" id="PR00038">
    <property type="entry name" value="HTHLUXR"/>
</dbReference>
<keyword evidence="2" id="KW-0238">DNA-binding</keyword>
<gene>
    <name evidence="5" type="ORF">SAMN05216499_10312</name>
</gene>
<dbReference type="PANTHER" id="PTHR43214">
    <property type="entry name" value="TWO-COMPONENT RESPONSE REGULATOR"/>
    <property type="match status" value="1"/>
</dbReference>
<dbReference type="STRING" id="310782.SAMN05216499_10312"/>
<evidence type="ECO:0000313" key="5">
    <source>
        <dbReference type="EMBL" id="SHL18337.1"/>
    </source>
</evidence>
<keyword evidence="3" id="KW-0804">Transcription</keyword>
<dbReference type="CDD" id="cd06170">
    <property type="entry name" value="LuxR_C_like"/>
    <property type="match status" value="1"/>
</dbReference>
<dbReference type="GO" id="GO:0003677">
    <property type="term" value="F:DNA binding"/>
    <property type="evidence" value="ECO:0007669"/>
    <property type="project" value="UniProtKB-KW"/>
</dbReference>
<evidence type="ECO:0000259" key="4">
    <source>
        <dbReference type="PROSITE" id="PS50043"/>
    </source>
</evidence>
<reference evidence="5 6" key="1">
    <citation type="submission" date="2016-11" db="EMBL/GenBank/DDBJ databases">
        <authorList>
            <person name="Jaros S."/>
            <person name="Januszkiewicz K."/>
            <person name="Wedrychowicz H."/>
        </authorList>
    </citation>
    <scope>NUCLEOTIDE SEQUENCE [LARGE SCALE GENOMIC DNA]</scope>
    <source>
        <strain evidence="5 6">CGMCC 4.2025</strain>
    </source>
</reference>
<dbReference type="EMBL" id="FRBI01000003">
    <property type="protein sequence ID" value="SHL18337.1"/>
    <property type="molecule type" value="Genomic_DNA"/>
</dbReference>
<protein>
    <submittedName>
        <fullName evidence="5">Regulatory protein, luxR family</fullName>
    </submittedName>
</protein>
<evidence type="ECO:0000256" key="1">
    <source>
        <dbReference type="ARBA" id="ARBA00023015"/>
    </source>
</evidence>
<keyword evidence="1" id="KW-0805">Transcription regulation</keyword>
<organism evidence="5 6">
    <name type="scientific">Actinacidiphila paucisporea</name>
    <dbReference type="NCBI Taxonomy" id="310782"/>
    <lineage>
        <taxon>Bacteria</taxon>
        <taxon>Bacillati</taxon>
        <taxon>Actinomycetota</taxon>
        <taxon>Actinomycetes</taxon>
        <taxon>Kitasatosporales</taxon>
        <taxon>Streptomycetaceae</taxon>
        <taxon>Actinacidiphila</taxon>
    </lineage>
</organism>
<dbReference type="GO" id="GO:0006355">
    <property type="term" value="P:regulation of DNA-templated transcription"/>
    <property type="evidence" value="ECO:0007669"/>
    <property type="project" value="InterPro"/>
</dbReference>
<dbReference type="PROSITE" id="PS50043">
    <property type="entry name" value="HTH_LUXR_2"/>
    <property type="match status" value="1"/>
</dbReference>
<dbReference type="PANTHER" id="PTHR43214:SF24">
    <property type="entry name" value="TRANSCRIPTIONAL REGULATORY PROTEIN NARL-RELATED"/>
    <property type="match status" value="1"/>
</dbReference>
<dbReference type="InterPro" id="IPR000792">
    <property type="entry name" value="Tscrpt_reg_LuxR_C"/>
</dbReference>
<dbReference type="OrthoDB" id="4266042at2"/>
<dbReference type="Proteomes" id="UP000184111">
    <property type="component" value="Unassembled WGS sequence"/>
</dbReference>
<evidence type="ECO:0000256" key="2">
    <source>
        <dbReference type="ARBA" id="ARBA00023125"/>
    </source>
</evidence>
<dbReference type="InterPro" id="IPR039420">
    <property type="entry name" value="WalR-like"/>
</dbReference>
<dbReference type="Gene3D" id="1.10.10.10">
    <property type="entry name" value="Winged helix-like DNA-binding domain superfamily/Winged helix DNA-binding domain"/>
    <property type="match status" value="1"/>
</dbReference>
<dbReference type="Pfam" id="PF00196">
    <property type="entry name" value="GerE"/>
    <property type="match status" value="1"/>
</dbReference>
<dbReference type="SUPFAM" id="SSF46894">
    <property type="entry name" value="C-terminal effector domain of the bipartite response regulators"/>
    <property type="match status" value="1"/>
</dbReference>
<keyword evidence="6" id="KW-1185">Reference proteome</keyword>
<name>A0A1M6YJC1_9ACTN</name>